<dbReference type="Proteomes" id="UP000887568">
    <property type="component" value="Unplaced"/>
</dbReference>
<dbReference type="RefSeq" id="XP_038070876.1">
    <property type="nucleotide sequence ID" value="XM_038214948.1"/>
</dbReference>
<accession>A0A914B5Y4</accession>
<keyword evidence="4" id="KW-0804">Transcription</keyword>
<dbReference type="FunFam" id="1.10.10.60:FF:000019">
    <property type="entry name" value="Ligand-dependent corepressor isoform 1"/>
    <property type="match status" value="1"/>
</dbReference>
<dbReference type="Pfam" id="PF05225">
    <property type="entry name" value="HTH_psq"/>
    <property type="match status" value="2"/>
</dbReference>
<dbReference type="GeneID" id="119739843"/>
<protein>
    <recommendedName>
        <fullName evidence="8">HTH psq-type domain-containing protein</fullName>
    </recommendedName>
</protein>
<reference evidence="9" key="1">
    <citation type="submission" date="2022-11" db="UniProtKB">
        <authorList>
            <consortium name="EnsemblMetazoa"/>
        </authorList>
    </citation>
    <scope>IDENTIFICATION</scope>
</reference>
<evidence type="ECO:0000256" key="3">
    <source>
        <dbReference type="ARBA" id="ARBA00023125"/>
    </source>
</evidence>
<evidence type="ECO:0000313" key="10">
    <source>
        <dbReference type="Proteomes" id="UP000887568"/>
    </source>
</evidence>
<dbReference type="EnsemblMetazoa" id="XM_038214948.1">
    <property type="protein sequence ID" value="XP_038070876.1"/>
    <property type="gene ID" value="LOC119739843"/>
</dbReference>
<dbReference type="OrthoDB" id="10028342at2759"/>
<dbReference type="InterPro" id="IPR009057">
    <property type="entry name" value="Homeodomain-like_sf"/>
</dbReference>
<name>A0A914B5Y4_PATMI</name>
<dbReference type="PROSITE" id="PS50960">
    <property type="entry name" value="HTH_PSQ"/>
    <property type="match status" value="1"/>
</dbReference>
<dbReference type="AlphaFoldDB" id="A0A914B5Y4"/>
<evidence type="ECO:0000256" key="6">
    <source>
        <dbReference type="PROSITE-ProRule" id="PRU00320"/>
    </source>
</evidence>
<feature type="DNA-binding region" description="H-T-H motif" evidence="6">
    <location>
        <begin position="510"/>
        <end position="530"/>
    </location>
</feature>
<feature type="compositionally biased region" description="Basic and acidic residues" evidence="7">
    <location>
        <begin position="785"/>
        <end position="797"/>
    </location>
</feature>
<feature type="domain" description="HTH psq-type" evidence="8">
    <location>
        <begin position="482"/>
        <end position="534"/>
    </location>
</feature>
<dbReference type="InterPro" id="IPR007889">
    <property type="entry name" value="HTH_Psq"/>
</dbReference>
<evidence type="ECO:0000256" key="2">
    <source>
        <dbReference type="ARBA" id="ARBA00023015"/>
    </source>
</evidence>
<dbReference type="GO" id="GO:0005634">
    <property type="term" value="C:nucleus"/>
    <property type="evidence" value="ECO:0007669"/>
    <property type="project" value="UniProtKB-SubCell"/>
</dbReference>
<dbReference type="Gene3D" id="1.10.10.60">
    <property type="entry name" value="Homeodomain-like"/>
    <property type="match status" value="2"/>
</dbReference>
<dbReference type="GO" id="GO:0003677">
    <property type="term" value="F:DNA binding"/>
    <property type="evidence" value="ECO:0007669"/>
    <property type="project" value="UniProtKB-UniRule"/>
</dbReference>
<feature type="region of interest" description="Disordered" evidence="7">
    <location>
        <begin position="184"/>
        <end position="204"/>
    </location>
</feature>
<feature type="compositionally biased region" description="Low complexity" evidence="7">
    <location>
        <begin position="459"/>
        <end position="476"/>
    </location>
</feature>
<keyword evidence="3 6" id="KW-0238">DNA-binding</keyword>
<keyword evidence="10" id="KW-1185">Reference proteome</keyword>
<keyword evidence="5 6" id="KW-0539">Nucleus</keyword>
<evidence type="ECO:0000256" key="4">
    <source>
        <dbReference type="ARBA" id="ARBA00023163"/>
    </source>
</evidence>
<comment type="subcellular location">
    <subcellularLocation>
        <location evidence="1 6">Nucleus</location>
    </subcellularLocation>
</comment>
<feature type="region of interest" description="Disordered" evidence="7">
    <location>
        <begin position="401"/>
        <end position="487"/>
    </location>
</feature>
<evidence type="ECO:0000313" key="9">
    <source>
        <dbReference type="EnsemblMetazoa" id="XP_038070876.1"/>
    </source>
</evidence>
<dbReference type="PANTHER" id="PTHR21545">
    <property type="entry name" value="TRANSCRIPTION FACTOR MLR1/2"/>
    <property type="match status" value="1"/>
</dbReference>
<dbReference type="PANTHER" id="PTHR21545:SF13">
    <property type="entry name" value="ECDYSONE-INDUCED PROTEIN 93F, ISOFORM C"/>
    <property type="match status" value="1"/>
</dbReference>
<evidence type="ECO:0000259" key="8">
    <source>
        <dbReference type="PROSITE" id="PS50960"/>
    </source>
</evidence>
<dbReference type="OMA" id="SLQYETH"/>
<sequence length="810" mass="89455">MAAATPCGTNRCGNERKQLRKELERGRKNLIAYIGLECVVESLFGLDFVKKISPFKDEEEEEQICEDWKGEEKCLLCQARQQAVEDTIAQHQAYIDKLECGLTNGRAGRPEHTSHQQRLLRAEQWLAKSVNDIQTHEVEYGSDGEQNQPLDLSRQGYLDREAAIADGVLGPSNKQHMLKVPSVTVHRPSKNKMGRPTKGYGSASYTQDDLKLALQEVRSGKVGTRRAAMLFGIPRSTIRNHLNRHSFLVVEEDNDILDAQDVAEFGIRGKGGLDDEIGPDGKLMPNGRLLIQDEGEDIVARLRSFLVSRTIPVKHLDDDLESGVSQEILQDLVASYVRFSLVAGLDVDHLHQENITKTRQHEDSESKLPQHLLEALIHCHLSAEQSCAKVNGSCDPKALKTSIKQPRQQALPDLKIPLYKPMSSCSDNQDSDSDENKNDKLDSQDGVDLPSWQQGYGLSSSKPSSPQSSQRSGCSQDGSGKRPKRGRYRCYDRDCLMQAVNAVQRGEMTVTRAGNVFGVPHSTLEYKVKERHLKRLGKRIGSQKIKTEYDPGEPSSTQGLSASVYQQETQQMPAISAVHRPFESFAERLRAMSEKQAMHNNFSFLKQSLAGPQQQQQQQQHQQPTAYLAQTLLAPGLGISPELTDKCYVLDGQHAAALASHSLGLSKQWIGWPVHPAFKAAAYPHLKDGLNGTPAVLYAAPDLMGMRNSSVSDAINRLVEAQIYDSLYGGEPQPQTSRGAGKSESRSNQLESCIREALDARPSTSSVKQEPASPDGVRGYGSGEGSKKRSHLPDSEPPHSASKIARADQD</sequence>
<organism evidence="9 10">
    <name type="scientific">Patiria miniata</name>
    <name type="common">Bat star</name>
    <name type="synonym">Asterina miniata</name>
    <dbReference type="NCBI Taxonomy" id="46514"/>
    <lineage>
        <taxon>Eukaryota</taxon>
        <taxon>Metazoa</taxon>
        <taxon>Echinodermata</taxon>
        <taxon>Eleutherozoa</taxon>
        <taxon>Asterozoa</taxon>
        <taxon>Asteroidea</taxon>
        <taxon>Valvatacea</taxon>
        <taxon>Valvatida</taxon>
        <taxon>Asterinidae</taxon>
        <taxon>Patiria</taxon>
    </lineage>
</organism>
<evidence type="ECO:0000256" key="7">
    <source>
        <dbReference type="SAM" id="MobiDB-lite"/>
    </source>
</evidence>
<evidence type="ECO:0000256" key="1">
    <source>
        <dbReference type="ARBA" id="ARBA00004123"/>
    </source>
</evidence>
<evidence type="ECO:0000256" key="5">
    <source>
        <dbReference type="ARBA" id="ARBA00023242"/>
    </source>
</evidence>
<dbReference type="GO" id="GO:0006357">
    <property type="term" value="P:regulation of transcription by RNA polymerase II"/>
    <property type="evidence" value="ECO:0007669"/>
    <property type="project" value="TreeGrafter"/>
</dbReference>
<feature type="compositionally biased region" description="Basic and acidic residues" evidence="7">
    <location>
        <begin position="434"/>
        <end position="443"/>
    </location>
</feature>
<dbReference type="SUPFAM" id="SSF46689">
    <property type="entry name" value="Homeodomain-like"/>
    <property type="match status" value="2"/>
</dbReference>
<proteinExistence type="predicted"/>
<keyword evidence="2" id="KW-0805">Transcription regulation</keyword>
<feature type="region of interest" description="Disordered" evidence="7">
    <location>
        <begin position="728"/>
        <end position="810"/>
    </location>
</feature>